<comment type="caution">
    <text evidence="2">The sequence shown here is derived from an EMBL/GenBank/DDBJ whole genome shotgun (WGS) entry which is preliminary data.</text>
</comment>
<feature type="transmembrane region" description="Helical" evidence="1">
    <location>
        <begin position="121"/>
        <end position="138"/>
    </location>
</feature>
<feature type="transmembrane region" description="Helical" evidence="1">
    <location>
        <begin position="211"/>
        <end position="230"/>
    </location>
</feature>
<feature type="transmembrane region" description="Helical" evidence="1">
    <location>
        <begin position="173"/>
        <end position="199"/>
    </location>
</feature>
<keyword evidence="1" id="KW-0472">Membrane</keyword>
<proteinExistence type="predicted"/>
<keyword evidence="1" id="KW-0812">Transmembrane</keyword>
<feature type="transmembrane region" description="Helical" evidence="1">
    <location>
        <begin position="314"/>
        <end position="332"/>
    </location>
</feature>
<gene>
    <name evidence="2" type="ORF">ENW48_10905</name>
</gene>
<sequence length="519" mass="58884">MPVPALLSPPASSDPSWLVRGLGLVFLARALERLTQTAADPDLWGYLAFGRLFWQSGRFPYEDVFAYLPTLDPWVYHEWLTGVLFYPLYMNLGGAGLQVLKYLLGLATLALIYATARRRGATPLAAILALFLVQGFLALGYSPVRAQVFTYLFFPLTLYLLETARLSGRFCRLWLLLPLQALWANLHGGFLAGLGMVALYSLGEALSRRPFLPYLGIFFLSGLATLINPYGLKYWHYLTAAVSLPRSDISEWISLWRAYKMGLFLQECFLYLAVVVLSSLFLAWVRWRELTPLLIFGLTVYLGLGHLRHQVFTYLVLGVYLPTAITSFIEVWRGDPRWTRLWQPYLKGAGVLLGILFFSFYTYKTLAAGPFRLNLPPVPQSGAKSQIYYPLGAVKYLKDNYLKGNLLTEFNWGEYLIWVLFPDCRVSLDGRYETVYPEVVCREYFDFMKGRDNWREFLAKYPPDLILLDSRSRICSLIRQDKSWQQVYADEGAALFVPAKDQAAAPGFKRAASPASGGP</sequence>
<reference evidence="2" key="1">
    <citation type="journal article" date="2020" name="mSystems">
        <title>Genome- and Community-Level Interaction Insights into Carbon Utilization and Element Cycling Functions of Hydrothermarchaeota in Hydrothermal Sediment.</title>
        <authorList>
            <person name="Zhou Z."/>
            <person name="Liu Y."/>
            <person name="Xu W."/>
            <person name="Pan J."/>
            <person name="Luo Z.H."/>
            <person name="Li M."/>
        </authorList>
    </citation>
    <scope>NUCLEOTIDE SEQUENCE [LARGE SCALE GENOMIC DNA]</scope>
    <source>
        <strain evidence="2">SpSt-853</strain>
    </source>
</reference>
<name>A0A7C5EUP9_9BACT</name>
<feature type="transmembrane region" description="Helical" evidence="1">
    <location>
        <begin position="344"/>
        <end position="363"/>
    </location>
</feature>
<feature type="transmembrane region" description="Helical" evidence="1">
    <location>
        <begin position="263"/>
        <end position="284"/>
    </location>
</feature>
<protein>
    <recommendedName>
        <fullName evidence="3">Glycosyltransferase RgtA/B/C/D-like domain-containing protein</fullName>
    </recommendedName>
</protein>
<feature type="transmembrane region" description="Helical" evidence="1">
    <location>
        <begin position="88"/>
        <end position="114"/>
    </location>
</feature>
<dbReference type="AlphaFoldDB" id="A0A7C5EUP9"/>
<feature type="transmembrane region" description="Helical" evidence="1">
    <location>
        <begin position="290"/>
        <end position="307"/>
    </location>
</feature>
<evidence type="ECO:0000313" key="2">
    <source>
        <dbReference type="EMBL" id="HGZ12704.1"/>
    </source>
</evidence>
<evidence type="ECO:0008006" key="3">
    <source>
        <dbReference type="Google" id="ProtNLM"/>
    </source>
</evidence>
<accession>A0A7C5EUP9</accession>
<organism evidence="2">
    <name type="scientific">Desulfobacca acetoxidans</name>
    <dbReference type="NCBI Taxonomy" id="60893"/>
    <lineage>
        <taxon>Bacteria</taxon>
        <taxon>Pseudomonadati</taxon>
        <taxon>Thermodesulfobacteriota</taxon>
        <taxon>Desulfobaccia</taxon>
        <taxon>Desulfobaccales</taxon>
        <taxon>Desulfobaccaceae</taxon>
        <taxon>Desulfobacca</taxon>
    </lineage>
</organism>
<dbReference type="EMBL" id="DTKJ01000074">
    <property type="protein sequence ID" value="HGZ12704.1"/>
    <property type="molecule type" value="Genomic_DNA"/>
</dbReference>
<keyword evidence="1" id="KW-1133">Transmembrane helix</keyword>
<evidence type="ECO:0000256" key="1">
    <source>
        <dbReference type="SAM" id="Phobius"/>
    </source>
</evidence>